<dbReference type="PANTHER" id="PTHR38849">
    <property type="entry name" value="SMALL SECRETED PROTEIN"/>
    <property type="match status" value="1"/>
</dbReference>
<evidence type="ECO:0008006" key="4">
    <source>
        <dbReference type="Google" id="ProtNLM"/>
    </source>
</evidence>
<keyword evidence="1" id="KW-0732">Signal</keyword>
<dbReference type="PANTHER" id="PTHR38849:SF1">
    <property type="entry name" value="SMALL SECRETED PROTEIN"/>
    <property type="match status" value="1"/>
</dbReference>
<evidence type="ECO:0000256" key="1">
    <source>
        <dbReference type="SAM" id="SignalP"/>
    </source>
</evidence>
<accession>A0A8H5H3H8</accession>
<dbReference type="Proteomes" id="UP000565441">
    <property type="component" value="Unassembled WGS sequence"/>
</dbReference>
<dbReference type="AlphaFoldDB" id="A0A8H5H3H8"/>
<feature type="chain" id="PRO_5034270545" description="Small secreted protein" evidence="1">
    <location>
        <begin position="21"/>
        <end position="185"/>
    </location>
</feature>
<protein>
    <recommendedName>
        <fullName evidence="4">Small secreted protein</fullName>
    </recommendedName>
</protein>
<gene>
    <name evidence="2" type="ORF">D9615_007754</name>
</gene>
<name>A0A8H5H3H8_9AGAR</name>
<evidence type="ECO:0000313" key="2">
    <source>
        <dbReference type="EMBL" id="KAF5376098.1"/>
    </source>
</evidence>
<reference evidence="2 3" key="1">
    <citation type="journal article" date="2020" name="ISME J.">
        <title>Uncovering the hidden diversity of litter-decomposition mechanisms in mushroom-forming fungi.</title>
        <authorList>
            <person name="Floudas D."/>
            <person name="Bentzer J."/>
            <person name="Ahren D."/>
            <person name="Johansson T."/>
            <person name="Persson P."/>
            <person name="Tunlid A."/>
        </authorList>
    </citation>
    <scope>NUCLEOTIDE SEQUENCE [LARGE SCALE GENOMIC DNA]</scope>
    <source>
        <strain evidence="2 3">CBS 661.87</strain>
    </source>
</reference>
<comment type="caution">
    <text evidence="2">The sequence shown here is derived from an EMBL/GenBank/DDBJ whole genome shotgun (WGS) entry which is preliminary data.</text>
</comment>
<dbReference type="OrthoDB" id="2151417at2759"/>
<evidence type="ECO:0000313" key="3">
    <source>
        <dbReference type="Proteomes" id="UP000565441"/>
    </source>
</evidence>
<feature type="signal peptide" evidence="1">
    <location>
        <begin position="1"/>
        <end position="20"/>
    </location>
</feature>
<dbReference type="EMBL" id="JAACJP010000030">
    <property type="protein sequence ID" value="KAF5376098.1"/>
    <property type="molecule type" value="Genomic_DNA"/>
</dbReference>
<sequence length="185" mass="18492">MVQITSVVLFLSSLASFVSATPVPHKSSAVAPAAAPTAATLVAASTGNAPAAVGDGFQLLKHADFQISGGVAGNAAAEANAISSLAERHGGMRKAAEAAETGEFNPAIVAAFGAEATALQVGKIKNKVLKLTAFCQVLNIKIAKAKAAGNDSADLEAKLVSQQTKLNNNIATDRKSAGAVSQAIV</sequence>
<proteinExistence type="predicted"/>
<keyword evidence="3" id="KW-1185">Reference proteome</keyword>
<organism evidence="2 3">
    <name type="scientific">Tricholomella constricta</name>
    <dbReference type="NCBI Taxonomy" id="117010"/>
    <lineage>
        <taxon>Eukaryota</taxon>
        <taxon>Fungi</taxon>
        <taxon>Dikarya</taxon>
        <taxon>Basidiomycota</taxon>
        <taxon>Agaricomycotina</taxon>
        <taxon>Agaricomycetes</taxon>
        <taxon>Agaricomycetidae</taxon>
        <taxon>Agaricales</taxon>
        <taxon>Tricholomatineae</taxon>
        <taxon>Lyophyllaceae</taxon>
        <taxon>Tricholomella</taxon>
    </lineage>
</organism>